<dbReference type="Pfam" id="PF00144">
    <property type="entry name" value="Beta-lactamase"/>
    <property type="match status" value="1"/>
</dbReference>
<reference evidence="4" key="1">
    <citation type="submission" date="2019-09" db="EMBL/GenBank/DDBJ databases">
        <title>Antimicrobial potential of Antarctic Bacteria.</title>
        <authorList>
            <person name="Benaud N."/>
            <person name="Edwards R.J."/>
            <person name="Ferrari B.C."/>
        </authorList>
    </citation>
    <scope>NUCLEOTIDE SEQUENCE [LARGE SCALE GENOMIC DNA]</scope>
    <source>
        <strain evidence="4">SPB151</strain>
    </source>
</reference>
<dbReference type="PANTHER" id="PTHR43283:SF11">
    <property type="entry name" value="BETA-LACTAMASE-RELATED DOMAIN-CONTAINING PROTEIN"/>
    <property type="match status" value="1"/>
</dbReference>
<evidence type="ECO:0000313" key="4">
    <source>
        <dbReference type="Proteomes" id="UP000515563"/>
    </source>
</evidence>
<protein>
    <submittedName>
        <fullName evidence="3">Beta-lactamase family protein</fullName>
    </submittedName>
</protein>
<dbReference type="RefSeq" id="WP_185447210.1">
    <property type="nucleotide sequence ID" value="NZ_CP043661.1"/>
</dbReference>
<accession>A0A7G6WW62</accession>
<dbReference type="Proteomes" id="UP000515563">
    <property type="component" value="Chromosome"/>
</dbReference>
<dbReference type="EMBL" id="CP043661">
    <property type="protein sequence ID" value="QNE18227.1"/>
    <property type="molecule type" value="Genomic_DNA"/>
</dbReference>
<dbReference type="InterPro" id="IPR050789">
    <property type="entry name" value="Diverse_Enzym_Activities"/>
</dbReference>
<proteinExistence type="predicted"/>
<evidence type="ECO:0000259" key="2">
    <source>
        <dbReference type="Pfam" id="PF00144"/>
    </source>
</evidence>
<keyword evidence="4" id="KW-1185">Reference proteome</keyword>
<keyword evidence="1" id="KW-0378">Hydrolase</keyword>
<dbReference type="PANTHER" id="PTHR43283">
    <property type="entry name" value="BETA-LACTAMASE-RELATED"/>
    <property type="match status" value="1"/>
</dbReference>
<dbReference type="SUPFAM" id="SSF56601">
    <property type="entry name" value="beta-lactamase/transpeptidase-like"/>
    <property type="match status" value="1"/>
</dbReference>
<dbReference type="AlphaFoldDB" id="A0A7G6WW62"/>
<dbReference type="InterPro" id="IPR012338">
    <property type="entry name" value="Beta-lactam/transpept-like"/>
</dbReference>
<sequence length="179" mass="18900">MFSVDRVEELLEAGYRSRVYPGAVWSVGDTDWTSVGGSVGVVDPTQPDQPMLPDTVFDVASLTKVLTVWASIGVQATAGELRLPSRLDSFWPEAEGHPVGQATVHQLLTHTAGLPLRANLKNLYGTSPSAVRGSVLAEALQRPPGQMVEYTVIWTTGPSSLSATRLGPARPHAGAGGEA</sequence>
<organism evidence="3 4">
    <name type="scientific">Kribbella qitaiheensis</name>
    <dbReference type="NCBI Taxonomy" id="1544730"/>
    <lineage>
        <taxon>Bacteria</taxon>
        <taxon>Bacillati</taxon>
        <taxon>Actinomycetota</taxon>
        <taxon>Actinomycetes</taxon>
        <taxon>Propionibacteriales</taxon>
        <taxon>Kribbellaceae</taxon>
        <taxon>Kribbella</taxon>
    </lineage>
</organism>
<dbReference type="KEGG" id="kqi:F1D05_10375"/>
<evidence type="ECO:0000313" key="3">
    <source>
        <dbReference type="EMBL" id="QNE18227.1"/>
    </source>
</evidence>
<dbReference type="GO" id="GO:0016787">
    <property type="term" value="F:hydrolase activity"/>
    <property type="evidence" value="ECO:0007669"/>
    <property type="project" value="UniProtKB-KW"/>
</dbReference>
<reference evidence="3 4" key="2">
    <citation type="journal article" date="2020" name="Microbiol. Resour. Announc.">
        <title>Antarctic desert soil bacteria exhibit high novel natural product potential, evaluated through long-read genome sequencing and comparative genomics.</title>
        <authorList>
            <person name="Benaud N."/>
            <person name="Edwards R.J."/>
            <person name="Amos T.G."/>
            <person name="D'Agostino P.M."/>
            <person name="Gutierrez-Chavez C."/>
            <person name="Montgomery K."/>
            <person name="Nicetic I."/>
            <person name="Ferrari B.C."/>
        </authorList>
    </citation>
    <scope>NUCLEOTIDE SEQUENCE [LARGE SCALE GENOMIC DNA]</scope>
    <source>
        <strain evidence="3 4">SPB151</strain>
    </source>
</reference>
<dbReference type="InterPro" id="IPR001466">
    <property type="entry name" value="Beta-lactam-related"/>
</dbReference>
<name>A0A7G6WW62_9ACTN</name>
<evidence type="ECO:0000256" key="1">
    <source>
        <dbReference type="ARBA" id="ARBA00022801"/>
    </source>
</evidence>
<dbReference type="Gene3D" id="3.40.710.10">
    <property type="entry name" value="DD-peptidase/beta-lactamase superfamily"/>
    <property type="match status" value="1"/>
</dbReference>
<feature type="domain" description="Beta-lactamase-related" evidence="2">
    <location>
        <begin position="8"/>
        <end position="152"/>
    </location>
</feature>
<gene>
    <name evidence="3" type="ORF">F1D05_10375</name>
</gene>